<organism evidence="1">
    <name type="scientific">Solanum lycopersicum</name>
    <name type="common">Tomato</name>
    <name type="synonym">Lycopersicon esculentum</name>
    <dbReference type="NCBI Taxonomy" id="4081"/>
    <lineage>
        <taxon>Eukaryota</taxon>
        <taxon>Viridiplantae</taxon>
        <taxon>Streptophyta</taxon>
        <taxon>Embryophyta</taxon>
        <taxon>Tracheophyta</taxon>
        <taxon>Spermatophyta</taxon>
        <taxon>Magnoliopsida</taxon>
        <taxon>eudicotyledons</taxon>
        <taxon>Gunneridae</taxon>
        <taxon>Pentapetalae</taxon>
        <taxon>asterids</taxon>
        <taxon>lamiids</taxon>
        <taxon>Solanales</taxon>
        <taxon>Solanaceae</taxon>
        <taxon>Solanoideae</taxon>
        <taxon>Solaneae</taxon>
        <taxon>Solanum</taxon>
        <taxon>Solanum subgen. Lycopersicon</taxon>
    </lineage>
</organism>
<dbReference type="STRING" id="4081.A0A3Q7G9M0"/>
<dbReference type="PANTHER" id="PTHR11439">
    <property type="entry name" value="GAG-POL-RELATED RETROTRANSPOSON"/>
    <property type="match status" value="1"/>
</dbReference>
<dbReference type="InParanoid" id="A0A3Q7G9M0"/>
<dbReference type="PANTHER" id="PTHR11439:SF492">
    <property type="entry name" value="REVERSE TRANSCRIPTASE TY1_COPIA-TYPE DOMAIN-CONTAINING PROTEIN"/>
    <property type="match status" value="1"/>
</dbReference>
<dbReference type="PaxDb" id="4081-Solyc07g009480.1.1"/>
<reference evidence="1" key="2">
    <citation type="submission" date="2019-01" db="UniProtKB">
        <authorList>
            <consortium name="EnsemblPlants"/>
        </authorList>
    </citation>
    <scope>IDENTIFICATION</scope>
    <source>
        <strain evidence="1">cv. Heinz 1706</strain>
    </source>
</reference>
<dbReference type="AlphaFoldDB" id="A0A3Q7G9M0"/>
<evidence type="ECO:0008006" key="3">
    <source>
        <dbReference type="Google" id="ProtNLM"/>
    </source>
</evidence>
<sequence length="312" mass="34898">MGFVAFHLLGKDLYSGRVKGIGREEGSLYIFRTDSDMKSKCETQTSQKIVAEDSEEIAPDDYIPTDTQNDVTSTSLSGVPDEILHTQHKDMLLQDSNVDSMSSRKSSRLTKPPIWMKDYMTTAVGQNRLSGAKPVNTPLETNLRLTSAEFDQAAGIQGDDVLIDNSAYQRLVGKLMYATITRPDISYVVQTLSQFMQHPKRSHWEATIRVVRYLKGTVSQGIWLKAQPPTTLTCWCDSNWAACPNTRRSVTGYIVKFGDSLVSWKSKKQQTVSRSSAEAEYRSMASAVAEVTWLIGLFNELNVPIQMPITDH</sequence>
<dbReference type="OMA" id="HWEATIR"/>
<dbReference type="SUPFAM" id="SSF56672">
    <property type="entry name" value="DNA/RNA polymerases"/>
    <property type="match status" value="1"/>
</dbReference>
<dbReference type="CDD" id="cd09272">
    <property type="entry name" value="RNase_HI_RT_Ty1"/>
    <property type="match status" value="1"/>
</dbReference>
<protein>
    <recommendedName>
        <fullName evidence="3">Reverse transcriptase Ty1/copia-type domain-containing protein</fullName>
    </recommendedName>
</protein>
<dbReference type="InterPro" id="IPR043502">
    <property type="entry name" value="DNA/RNA_pol_sf"/>
</dbReference>
<proteinExistence type="predicted"/>
<dbReference type="Proteomes" id="UP000004994">
    <property type="component" value="Chromosome 5"/>
</dbReference>
<dbReference type="EnsemblPlants" id="Solyc05g006327.1.1">
    <property type="protein sequence ID" value="Solyc05g006327.1.1"/>
    <property type="gene ID" value="Solyc05g006327.1"/>
</dbReference>
<keyword evidence="2" id="KW-1185">Reference proteome</keyword>
<evidence type="ECO:0000313" key="2">
    <source>
        <dbReference type="Proteomes" id="UP000004994"/>
    </source>
</evidence>
<reference evidence="1" key="1">
    <citation type="journal article" date="2012" name="Nature">
        <title>The tomato genome sequence provides insights into fleshy fruit evolution.</title>
        <authorList>
            <consortium name="Tomato Genome Consortium"/>
        </authorList>
    </citation>
    <scope>NUCLEOTIDE SEQUENCE [LARGE SCALE GENOMIC DNA]</scope>
    <source>
        <strain evidence="1">cv. Heinz 1706</strain>
    </source>
</reference>
<evidence type="ECO:0000313" key="1">
    <source>
        <dbReference type="EnsemblPlants" id="Solyc05g006327.1.1"/>
    </source>
</evidence>
<dbReference type="Gramene" id="Solyc05g006327.1.1">
    <property type="protein sequence ID" value="Solyc05g006327.1.1"/>
    <property type="gene ID" value="Solyc05g006327.1"/>
</dbReference>
<accession>A0A3Q7G9M0</accession>
<name>A0A3Q7G9M0_SOLLC</name>